<proteinExistence type="predicted"/>
<name>A0A6M1QXN2_9ACTN</name>
<dbReference type="SMART" id="SM00857">
    <property type="entry name" value="Resolvase"/>
    <property type="match status" value="1"/>
</dbReference>
<dbReference type="Pfam" id="PF00239">
    <property type="entry name" value="Resolvase"/>
    <property type="match status" value="1"/>
</dbReference>
<dbReference type="GO" id="GO:0000150">
    <property type="term" value="F:DNA strand exchange activity"/>
    <property type="evidence" value="ECO:0007669"/>
    <property type="project" value="InterPro"/>
</dbReference>
<accession>A0A6M1QXN2</accession>
<evidence type="ECO:0000256" key="1">
    <source>
        <dbReference type="SAM" id="Coils"/>
    </source>
</evidence>
<dbReference type="Gene3D" id="3.40.50.1390">
    <property type="entry name" value="Resolvase, N-terminal catalytic domain"/>
    <property type="match status" value="1"/>
</dbReference>
<feature type="region of interest" description="Disordered" evidence="2">
    <location>
        <begin position="19"/>
        <end position="50"/>
    </location>
</feature>
<dbReference type="SUPFAM" id="SSF53041">
    <property type="entry name" value="Resolvase-like"/>
    <property type="match status" value="1"/>
</dbReference>
<protein>
    <submittedName>
        <fullName evidence="5">Recombinase family protein</fullName>
    </submittedName>
</protein>
<feature type="domain" description="Recombinase" evidence="4">
    <location>
        <begin position="168"/>
        <end position="295"/>
    </location>
</feature>
<feature type="compositionally biased region" description="Basic and acidic residues" evidence="2">
    <location>
        <begin position="19"/>
        <end position="33"/>
    </location>
</feature>
<organism evidence="5 6">
    <name type="scientific">Nocardioides turkmenicus</name>
    <dbReference type="NCBI Taxonomy" id="2711220"/>
    <lineage>
        <taxon>Bacteria</taxon>
        <taxon>Bacillati</taxon>
        <taxon>Actinomycetota</taxon>
        <taxon>Actinomycetes</taxon>
        <taxon>Propionibacteriales</taxon>
        <taxon>Nocardioidaceae</taxon>
        <taxon>Nocardioides</taxon>
    </lineage>
</organism>
<dbReference type="InterPro" id="IPR006119">
    <property type="entry name" value="Resolv_N"/>
</dbReference>
<evidence type="ECO:0000313" key="6">
    <source>
        <dbReference type="Proteomes" id="UP000483261"/>
    </source>
</evidence>
<gene>
    <name evidence="5" type="ORF">G5C66_07875</name>
</gene>
<dbReference type="GO" id="GO:0003677">
    <property type="term" value="F:DNA binding"/>
    <property type="evidence" value="ECO:0007669"/>
    <property type="project" value="InterPro"/>
</dbReference>
<dbReference type="Gene3D" id="3.90.1750.20">
    <property type="entry name" value="Putative Large Serine Recombinase, Chain B, Domain 2"/>
    <property type="match status" value="1"/>
</dbReference>
<dbReference type="InterPro" id="IPR011109">
    <property type="entry name" value="DNA_bind_recombinase_dom"/>
</dbReference>
<feature type="domain" description="Resolvase/invertase-type recombinase catalytic" evidence="3">
    <location>
        <begin position="8"/>
        <end position="161"/>
    </location>
</feature>
<sequence>MSANVNDIAREYLRVSKDSSGRARSVTEQHTDNESAAESNGWTLGEPYADNDRSASRYATKVRGDFKRLLEDLETGRFGAGVLIIWEPSRGSRRNSEWAAFLDLLRDQRVKVHVTSHGRTYDPTNARDMRNLQEDGVDSEYESAKISARSTRAHREHAVAGKPTGRTPVGYVRTYDPQTRRFVSQDPDPETAPMIKELFDRIAAGHSLRSIALDFEARGYVNGKGTPYTIQHLRTLARSWAYTGLRVHIPGRTPSTNTNVIHRPDVQLTEATWEPLVSRETFYAVQNILDDPARLVARPARAAHLLSMIAKCDVCDDVLTVRFAASEKRQPSYACRKSAHVRVIESDLDEVAEAVIVGYLAREDLEATIDAKKNPGEDLQTIRDEIATLRRRLDDLADDTSLSERVLSRRAAALEKELNDLIEREKAASTPAVLRGLIEPGKGAELRWKALPLEVKRQVARILLSPDLIGELRVTRSPDSRPCDASDRIIWRRS</sequence>
<dbReference type="PANTHER" id="PTHR30461:SF23">
    <property type="entry name" value="DNA RECOMBINASE-RELATED"/>
    <property type="match status" value="1"/>
</dbReference>
<dbReference type="RefSeq" id="WP_165110404.1">
    <property type="nucleotide sequence ID" value="NZ_JAALAA010000005.1"/>
</dbReference>
<dbReference type="PANTHER" id="PTHR30461">
    <property type="entry name" value="DNA-INVERTASE FROM LAMBDOID PROPHAGE"/>
    <property type="match status" value="1"/>
</dbReference>
<dbReference type="PROSITE" id="PS51737">
    <property type="entry name" value="RECOMBINASE_DNA_BIND"/>
    <property type="match status" value="1"/>
</dbReference>
<comment type="caution">
    <text evidence="5">The sequence shown here is derived from an EMBL/GenBank/DDBJ whole genome shotgun (WGS) entry which is preliminary data.</text>
</comment>
<dbReference type="PROSITE" id="PS51736">
    <property type="entry name" value="RECOMBINASES_3"/>
    <property type="match status" value="1"/>
</dbReference>
<keyword evidence="6" id="KW-1185">Reference proteome</keyword>
<dbReference type="AlphaFoldDB" id="A0A6M1QXN2"/>
<evidence type="ECO:0000256" key="2">
    <source>
        <dbReference type="SAM" id="MobiDB-lite"/>
    </source>
</evidence>
<feature type="region of interest" description="Disordered" evidence="2">
    <location>
        <begin position="148"/>
        <end position="172"/>
    </location>
</feature>
<reference evidence="5 6" key="1">
    <citation type="submission" date="2020-02" db="EMBL/GenBank/DDBJ databases">
        <title>Whole-genome analyses of novel actinobacteria.</title>
        <authorList>
            <person name="Sahin N."/>
        </authorList>
    </citation>
    <scope>NUCLEOTIDE SEQUENCE [LARGE SCALE GENOMIC DNA]</scope>
    <source>
        <strain evidence="5 6">KC13</strain>
    </source>
</reference>
<evidence type="ECO:0000313" key="5">
    <source>
        <dbReference type="EMBL" id="NGN92654.1"/>
    </source>
</evidence>
<dbReference type="InterPro" id="IPR050639">
    <property type="entry name" value="SSR_resolvase"/>
</dbReference>
<feature type="coiled-coil region" evidence="1">
    <location>
        <begin position="379"/>
        <end position="424"/>
    </location>
</feature>
<keyword evidence="1" id="KW-0175">Coiled coil</keyword>
<dbReference type="InterPro" id="IPR038109">
    <property type="entry name" value="DNA_bind_recomb_sf"/>
</dbReference>
<evidence type="ECO:0000259" key="4">
    <source>
        <dbReference type="PROSITE" id="PS51737"/>
    </source>
</evidence>
<dbReference type="InterPro" id="IPR036162">
    <property type="entry name" value="Resolvase-like_N_sf"/>
</dbReference>
<evidence type="ECO:0000259" key="3">
    <source>
        <dbReference type="PROSITE" id="PS51736"/>
    </source>
</evidence>
<dbReference type="EMBL" id="JAALAA010000005">
    <property type="protein sequence ID" value="NGN92654.1"/>
    <property type="molecule type" value="Genomic_DNA"/>
</dbReference>
<dbReference type="CDD" id="cd00338">
    <property type="entry name" value="Ser_Recombinase"/>
    <property type="match status" value="1"/>
</dbReference>
<dbReference type="Pfam" id="PF07508">
    <property type="entry name" value="Recombinase"/>
    <property type="match status" value="1"/>
</dbReference>
<dbReference type="Proteomes" id="UP000483261">
    <property type="component" value="Unassembled WGS sequence"/>
</dbReference>